<sequence length="202" mass="22745">MSRSRWRSRKPRQATSSIGPRDESSIGLSPPQYSNHYSLVPPFRVGHVVFREPLAYHLNGYFRCMPSLIGTIVEREIQNPSWWEDRTEVCADAGDVLPDADGNLVRDTDVESPLCGARFSRPRYRVLKTELCSGSVICPGAVRTLKDVDSIGASTPVGQRLSLRRSAVPVSGRCRRAPRDTIGRRAFHHSRDLRRHSPARLR</sequence>
<evidence type="ECO:0000256" key="1">
    <source>
        <dbReference type="SAM" id="MobiDB-lite"/>
    </source>
</evidence>
<organism evidence="2 3">
    <name type="scientific">Halogranum amylolyticum</name>
    <dbReference type="NCBI Taxonomy" id="660520"/>
    <lineage>
        <taxon>Archaea</taxon>
        <taxon>Methanobacteriati</taxon>
        <taxon>Methanobacteriota</taxon>
        <taxon>Stenosarchaea group</taxon>
        <taxon>Halobacteria</taxon>
        <taxon>Halobacteriales</taxon>
        <taxon>Haloferacaceae</taxon>
    </lineage>
</organism>
<dbReference type="Proteomes" id="UP000199126">
    <property type="component" value="Unassembled WGS sequence"/>
</dbReference>
<feature type="compositionally biased region" description="Basic residues" evidence="1">
    <location>
        <begin position="185"/>
        <end position="202"/>
    </location>
</feature>
<keyword evidence="3" id="KW-1185">Reference proteome</keyword>
<protein>
    <submittedName>
        <fullName evidence="2">Uncharacterized protein</fullName>
    </submittedName>
</protein>
<dbReference type="EMBL" id="FODV01000017">
    <property type="protein sequence ID" value="SEP15796.1"/>
    <property type="molecule type" value="Genomic_DNA"/>
</dbReference>
<dbReference type="AlphaFoldDB" id="A0A1H8VK62"/>
<feature type="region of interest" description="Disordered" evidence="1">
    <location>
        <begin position="1"/>
        <end position="27"/>
    </location>
</feature>
<proteinExistence type="predicted"/>
<feature type="region of interest" description="Disordered" evidence="1">
    <location>
        <begin position="179"/>
        <end position="202"/>
    </location>
</feature>
<reference evidence="3" key="1">
    <citation type="submission" date="2016-10" db="EMBL/GenBank/DDBJ databases">
        <authorList>
            <person name="Varghese N."/>
            <person name="Submissions S."/>
        </authorList>
    </citation>
    <scope>NUCLEOTIDE SEQUENCE [LARGE SCALE GENOMIC DNA]</scope>
    <source>
        <strain evidence="3">CGMCC 1.10121</strain>
    </source>
</reference>
<name>A0A1H8VK62_9EURY</name>
<evidence type="ECO:0000313" key="2">
    <source>
        <dbReference type="EMBL" id="SEP15796.1"/>
    </source>
</evidence>
<feature type="compositionally biased region" description="Basic residues" evidence="1">
    <location>
        <begin position="1"/>
        <end position="12"/>
    </location>
</feature>
<accession>A0A1H8VK62</accession>
<evidence type="ECO:0000313" key="3">
    <source>
        <dbReference type="Proteomes" id="UP000199126"/>
    </source>
</evidence>
<gene>
    <name evidence="2" type="ORF">SAMN04487948_11760</name>
</gene>